<name>A0A1I1FIQ0_9BACT</name>
<feature type="region of interest" description="Domain III" evidence="6">
    <location>
        <begin position="151"/>
        <end position="200"/>
    </location>
</feature>
<keyword evidence="5 6" id="KW-0234">DNA repair</keyword>
<keyword evidence="2 6" id="KW-0227">DNA damage</keyword>
<feature type="domain" description="DNA helicase Holliday junction RuvA type" evidence="7">
    <location>
        <begin position="1"/>
        <end position="62"/>
    </location>
</feature>
<evidence type="ECO:0000256" key="1">
    <source>
        <dbReference type="ARBA" id="ARBA00022490"/>
    </source>
</evidence>
<evidence type="ECO:0000256" key="4">
    <source>
        <dbReference type="ARBA" id="ARBA00023172"/>
    </source>
</evidence>
<sequence>MIAYIDGKLVHKDPAFVIIDVHGVGYQLKISLNTYAALKDSSERCRLHTYLHIKEDAHTLYGFFDTDEKKLFLHLISVSGIGPGTALLALSSMPAVELQQAIATENLRVVQSIKGIGAKTAQRMILELRDKVRKEAISQFPDMPDLVSVSAHNTSRSEALSALVALGIAKPAAEKTLDTIIKRDGADLSVEDLIKKALKQ</sequence>
<keyword evidence="9" id="KW-0347">Helicase</keyword>
<dbReference type="NCBIfam" id="TIGR00084">
    <property type="entry name" value="ruvA"/>
    <property type="match status" value="1"/>
</dbReference>
<evidence type="ECO:0000313" key="9">
    <source>
        <dbReference type="EMBL" id="SFB96993.1"/>
    </source>
</evidence>
<dbReference type="GO" id="GO:0005737">
    <property type="term" value="C:cytoplasm"/>
    <property type="evidence" value="ECO:0007669"/>
    <property type="project" value="UniProtKB-SubCell"/>
</dbReference>
<dbReference type="OrthoDB" id="5293449at2"/>
<dbReference type="CDD" id="cd14332">
    <property type="entry name" value="UBA_RuvA_C"/>
    <property type="match status" value="1"/>
</dbReference>
<dbReference type="GO" id="GO:0005524">
    <property type="term" value="F:ATP binding"/>
    <property type="evidence" value="ECO:0007669"/>
    <property type="project" value="InterPro"/>
</dbReference>
<feature type="region of interest" description="Domain I" evidence="6">
    <location>
        <begin position="1"/>
        <end position="64"/>
    </location>
</feature>
<dbReference type="Pfam" id="PF07499">
    <property type="entry name" value="RuvA_C"/>
    <property type="match status" value="1"/>
</dbReference>
<dbReference type="SUPFAM" id="SSF46929">
    <property type="entry name" value="DNA helicase RuvA subunit, C-terminal domain"/>
    <property type="match status" value="1"/>
</dbReference>
<dbReference type="STRING" id="927664.SAMN05421780_102133"/>
<keyword evidence="4 6" id="KW-0233">DNA recombination</keyword>
<dbReference type="GO" id="GO:0009379">
    <property type="term" value="C:Holliday junction helicase complex"/>
    <property type="evidence" value="ECO:0007669"/>
    <property type="project" value="InterPro"/>
</dbReference>
<evidence type="ECO:0000313" key="10">
    <source>
        <dbReference type="Proteomes" id="UP000199514"/>
    </source>
</evidence>
<dbReference type="InterPro" id="IPR012340">
    <property type="entry name" value="NA-bd_OB-fold"/>
</dbReference>
<dbReference type="HAMAP" id="MF_00031">
    <property type="entry name" value="DNA_HJ_migration_RuvA"/>
    <property type="match status" value="1"/>
</dbReference>
<dbReference type="EMBL" id="FOLE01000002">
    <property type="protein sequence ID" value="SFB96993.1"/>
    <property type="molecule type" value="Genomic_DNA"/>
</dbReference>
<dbReference type="Pfam" id="PF14520">
    <property type="entry name" value="HHH_5"/>
    <property type="match status" value="1"/>
</dbReference>
<comment type="function">
    <text evidence="6">The RuvA-RuvB-RuvC complex processes Holliday junction (HJ) DNA during genetic recombination and DNA repair, while the RuvA-RuvB complex plays an important role in the rescue of blocked DNA replication forks via replication fork reversal (RFR). RuvA specifically binds to HJ cruciform DNA, conferring on it an open structure. The RuvB hexamer acts as an ATP-dependent pump, pulling dsDNA into and through the RuvAB complex. HJ branch migration allows RuvC to scan DNA until it finds its consensus sequence, where it cleaves and resolves the cruciform DNA.</text>
</comment>
<dbReference type="GO" id="GO:0009378">
    <property type="term" value="F:four-way junction helicase activity"/>
    <property type="evidence" value="ECO:0007669"/>
    <property type="project" value="InterPro"/>
</dbReference>
<dbReference type="SUPFAM" id="SSF47781">
    <property type="entry name" value="RuvA domain 2-like"/>
    <property type="match status" value="1"/>
</dbReference>
<dbReference type="InterPro" id="IPR000085">
    <property type="entry name" value="RuvA"/>
</dbReference>
<dbReference type="GO" id="GO:0006281">
    <property type="term" value="P:DNA repair"/>
    <property type="evidence" value="ECO:0007669"/>
    <property type="project" value="UniProtKB-UniRule"/>
</dbReference>
<comment type="caution">
    <text evidence="6">Lacks conserved residue(s) required for the propagation of feature annotation.</text>
</comment>
<keyword evidence="9" id="KW-0067">ATP-binding</keyword>
<dbReference type="Gene3D" id="1.10.8.10">
    <property type="entry name" value="DNA helicase RuvA subunit, C-terminal domain"/>
    <property type="match status" value="1"/>
</dbReference>
<dbReference type="Pfam" id="PF01330">
    <property type="entry name" value="RuvA_N"/>
    <property type="match status" value="1"/>
</dbReference>
<evidence type="ECO:0000256" key="5">
    <source>
        <dbReference type="ARBA" id="ARBA00023204"/>
    </source>
</evidence>
<comment type="domain">
    <text evidence="6">Has three domains with a flexible linker between the domains II and III and assumes an 'L' shape. Domain III is highly mobile and contacts RuvB.</text>
</comment>
<comment type="subcellular location">
    <subcellularLocation>
        <location evidence="6">Cytoplasm</location>
    </subcellularLocation>
</comment>
<keyword evidence="9" id="KW-0378">Hydrolase</keyword>
<accession>A0A1I1FIQ0</accession>
<dbReference type="Proteomes" id="UP000199514">
    <property type="component" value="Unassembled WGS sequence"/>
</dbReference>
<reference evidence="9 10" key="1">
    <citation type="submission" date="2016-10" db="EMBL/GenBank/DDBJ databases">
        <authorList>
            <person name="de Groot N.N."/>
        </authorList>
    </citation>
    <scope>NUCLEOTIDE SEQUENCE [LARGE SCALE GENOMIC DNA]</scope>
    <source>
        <strain evidence="9 10">DSM 6793</strain>
    </source>
</reference>
<keyword evidence="3 6" id="KW-0238">DNA-binding</keyword>
<keyword evidence="1 6" id="KW-0963">Cytoplasm</keyword>
<dbReference type="SUPFAM" id="SSF50249">
    <property type="entry name" value="Nucleic acid-binding proteins"/>
    <property type="match status" value="1"/>
</dbReference>
<proteinExistence type="inferred from homology"/>
<comment type="similarity">
    <text evidence="6">Belongs to the RuvA family.</text>
</comment>
<feature type="domain" description="Holliday junction DNA helicase RuvA C-terminal" evidence="8">
    <location>
        <begin position="156"/>
        <end position="200"/>
    </location>
</feature>
<evidence type="ECO:0000256" key="2">
    <source>
        <dbReference type="ARBA" id="ARBA00022763"/>
    </source>
</evidence>
<evidence type="ECO:0000259" key="7">
    <source>
        <dbReference type="Pfam" id="PF01330"/>
    </source>
</evidence>
<evidence type="ECO:0000256" key="3">
    <source>
        <dbReference type="ARBA" id="ARBA00023125"/>
    </source>
</evidence>
<keyword evidence="9" id="KW-0547">Nucleotide-binding</keyword>
<dbReference type="Gene3D" id="2.40.50.140">
    <property type="entry name" value="Nucleic acid-binding proteins"/>
    <property type="match status" value="1"/>
</dbReference>
<dbReference type="InterPro" id="IPR013849">
    <property type="entry name" value="DNA_helicase_Holl-junc_RuvA_I"/>
</dbReference>
<dbReference type="InterPro" id="IPR036267">
    <property type="entry name" value="RuvA_C_sf"/>
</dbReference>
<dbReference type="GO" id="GO:0006310">
    <property type="term" value="P:DNA recombination"/>
    <property type="evidence" value="ECO:0007669"/>
    <property type="project" value="UniProtKB-UniRule"/>
</dbReference>
<organism evidence="9 10">
    <name type="scientific">Flexibacter flexilis DSM 6793</name>
    <dbReference type="NCBI Taxonomy" id="927664"/>
    <lineage>
        <taxon>Bacteria</taxon>
        <taxon>Pseudomonadati</taxon>
        <taxon>Bacteroidota</taxon>
        <taxon>Cytophagia</taxon>
        <taxon>Cytophagales</taxon>
        <taxon>Flexibacteraceae</taxon>
        <taxon>Flexibacter</taxon>
    </lineage>
</organism>
<dbReference type="InterPro" id="IPR011114">
    <property type="entry name" value="RuvA_C"/>
</dbReference>
<evidence type="ECO:0000256" key="6">
    <source>
        <dbReference type="HAMAP-Rule" id="MF_00031"/>
    </source>
</evidence>
<protein>
    <recommendedName>
        <fullName evidence="6">Holliday junction branch migration complex subunit RuvA</fullName>
    </recommendedName>
</protein>
<keyword evidence="10" id="KW-1185">Reference proteome</keyword>
<gene>
    <name evidence="6" type="primary">ruvA</name>
    <name evidence="9" type="ORF">SAMN05421780_102133</name>
</gene>
<dbReference type="RefSeq" id="WP_091508279.1">
    <property type="nucleotide sequence ID" value="NZ_FOLE01000002.1"/>
</dbReference>
<dbReference type="AlphaFoldDB" id="A0A1I1FIQ0"/>
<dbReference type="Gene3D" id="1.10.150.20">
    <property type="entry name" value="5' to 3' exonuclease, C-terminal subdomain"/>
    <property type="match status" value="1"/>
</dbReference>
<evidence type="ECO:0000259" key="8">
    <source>
        <dbReference type="Pfam" id="PF07499"/>
    </source>
</evidence>
<dbReference type="GO" id="GO:0000400">
    <property type="term" value="F:four-way junction DNA binding"/>
    <property type="evidence" value="ECO:0007669"/>
    <property type="project" value="UniProtKB-UniRule"/>
</dbReference>
<dbReference type="GO" id="GO:0048476">
    <property type="term" value="C:Holliday junction resolvase complex"/>
    <property type="evidence" value="ECO:0007669"/>
    <property type="project" value="UniProtKB-UniRule"/>
</dbReference>
<dbReference type="InterPro" id="IPR010994">
    <property type="entry name" value="RuvA_2-like"/>
</dbReference>
<comment type="subunit">
    <text evidence="6">Homotetramer. Forms an RuvA(8)-RuvB(12)-Holliday junction (HJ) complex. HJ DNA is sandwiched between 2 RuvA tetramers; dsDNA enters through RuvA and exits via RuvB. An RuvB hexamer assembles on each DNA strand where it exits the tetramer. Each RuvB hexamer is contacted by two RuvA subunits (via domain III) on 2 adjacent RuvB subunits; this complex drives branch migration. In the full resolvosome a probable DNA-RuvA(4)-RuvB(12)-RuvC(2) complex forms which resolves the HJ.</text>
</comment>